<keyword evidence="4" id="KW-1185">Reference proteome</keyword>
<dbReference type="Pfam" id="PF03364">
    <property type="entry name" value="Polyketide_cyc"/>
    <property type="match status" value="1"/>
</dbReference>
<dbReference type="Proteomes" id="UP000324376">
    <property type="component" value="Unassembled WGS sequence"/>
</dbReference>
<evidence type="ECO:0000256" key="1">
    <source>
        <dbReference type="ARBA" id="ARBA00008918"/>
    </source>
</evidence>
<evidence type="ECO:0000259" key="2">
    <source>
        <dbReference type="Pfam" id="PF03364"/>
    </source>
</evidence>
<evidence type="ECO:0000313" key="4">
    <source>
        <dbReference type="Proteomes" id="UP000324376"/>
    </source>
</evidence>
<dbReference type="SUPFAM" id="SSF55961">
    <property type="entry name" value="Bet v1-like"/>
    <property type="match status" value="1"/>
</dbReference>
<sequence length="193" mass="22399">MFNKNDVKVKQNVGTFTFKCTIMKIYTLKSKQKLPISVEQAWAFLSDPANLKIITPDYMGFEILSGADRAMFPGQIIQYLVTPVAGIKTKWVTEITHVLKNEYFVDEQRFGPYALWHHKHFIKEIPGGVLMEDIIDYKVPFGFLGRLVHPFLVQPKLKEIFDYREKKLIELFGTYEEVPKTVVDPTLKQDILN</sequence>
<name>A0A5S5CAW0_9FLAO</name>
<reference evidence="3 4" key="1">
    <citation type="submission" date="2019-07" db="EMBL/GenBank/DDBJ databases">
        <title>Genomic Encyclopedia of Archaeal and Bacterial Type Strains, Phase II (KMG-II): from individual species to whole genera.</title>
        <authorList>
            <person name="Goeker M."/>
        </authorList>
    </citation>
    <scope>NUCLEOTIDE SEQUENCE [LARGE SCALE GENOMIC DNA]</scope>
    <source>
        <strain evidence="3 4">DSM 17527</strain>
    </source>
</reference>
<protein>
    <submittedName>
        <fullName evidence="3">Ligand-binding SRPBCC domain-containing protein</fullName>
    </submittedName>
</protein>
<comment type="caution">
    <text evidence="3">The sequence shown here is derived from an EMBL/GenBank/DDBJ whole genome shotgun (WGS) entry which is preliminary data.</text>
</comment>
<dbReference type="Gene3D" id="3.30.530.20">
    <property type="match status" value="1"/>
</dbReference>
<comment type="similarity">
    <text evidence="1">Belongs to the ribosome association toxin RatA family.</text>
</comment>
<feature type="domain" description="Coenzyme Q-binding protein COQ10 START" evidence="2">
    <location>
        <begin position="35"/>
        <end position="144"/>
    </location>
</feature>
<dbReference type="AlphaFoldDB" id="A0A5S5CAW0"/>
<dbReference type="InterPro" id="IPR023393">
    <property type="entry name" value="START-like_dom_sf"/>
</dbReference>
<dbReference type="CDD" id="cd07820">
    <property type="entry name" value="SRPBCC_3"/>
    <property type="match status" value="1"/>
</dbReference>
<dbReference type="EMBL" id="VNHU01000003">
    <property type="protein sequence ID" value="TYP75123.1"/>
    <property type="molecule type" value="Genomic_DNA"/>
</dbReference>
<dbReference type="InterPro" id="IPR005031">
    <property type="entry name" value="COQ10_START"/>
</dbReference>
<organism evidence="3 4">
    <name type="scientific">Aquimarina intermedia</name>
    <dbReference type="NCBI Taxonomy" id="350814"/>
    <lineage>
        <taxon>Bacteria</taxon>
        <taxon>Pseudomonadati</taxon>
        <taxon>Bacteroidota</taxon>
        <taxon>Flavobacteriia</taxon>
        <taxon>Flavobacteriales</taxon>
        <taxon>Flavobacteriaceae</taxon>
        <taxon>Aquimarina</taxon>
    </lineage>
</organism>
<proteinExistence type="inferred from homology"/>
<accession>A0A5S5CAW0</accession>
<gene>
    <name evidence="3" type="ORF">BD809_103187</name>
</gene>
<evidence type="ECO:0000313" key="3">
    <source>
        <dbReference type="EMBL" id="TYP75123.1"/>
    </source>
</evidence>